<dbReference type="OrthoDB" id="4509614at2"/>
<comment type="caution">
    <text evidence="1">The sequence shown here is derived from an EMBL/GenBank/DDBJ whole genome shotgun (WGS) entry which is preliminary data.</text>
</comment>
<dbReference type="AlphaFoldDB" id="A0A4R1CHI9"/>
<protein>
    <recommendedName>
        <fullName evidence="3">UvrD-like helicase C-terminal domain-containing protein</fullName>
    </recommendedName>
</protein>
<dbReference type="SUPFAM" id="SSF52540">
    <property type="entry name" value="P-loop containing nucleoside triphosphate hydrolases"/>
    <property type="match status" value="1"/>
</dbReference>
<sequence length="134" mass="14832">MDLMPTPTQDPVEVADQVVDILLDEGWEPGSVAAITTGHRHPVQEELTSLHGQEGYLERFWAGDEVFYGHVLGCKGLERKAVVRCVNESIVKDRARERIYVGMSRATDRLIVVGDPAIIREIGGPEVAKRIGIQ</sequence>
<reference evidence="1 2" key="1">
    <citation type="submission" date="2019-03" db="EMBL/GenBank/DDBJ databases">
        <authorList>
            <person name="Kim M.K.M."/>
        </authorList>
    </citation>
    <scope>NUCLEOTIDE SEQUENCE [LARGE SCALE GENOMIC DNA]</scope>
    <source>
        <strain evidence="1 2">18JY15-6</strain>
    </source>
</reference>
<proteinExistence type="predicted"/>
<dbReference type="Gene3D" id="3.40.50.300">
    <property type="entry name" value="P-loop containing nucleotide triphosphate hydrolases"/>
    <property type="match status" value="1"/>
</dbReference>
<evidence type="ECO:0000313" key="2">
    <source>
        <dbReference type="Proteomes" id="UP000295453"/>
    </source>
</evidence>
<accession>A0A4R1CHI9</accession>
<name>A0A4R1CHI9_9ACTN</name>
<dbReference type="InterPro" id="IPR027417">
    <property type="entry name" value="P-loop_NTPase"/>
</dbReference>
<evidence type="ECO:0000313" key="1">
    <source>
        <dbReference type="EMBL" id="TCJ30431.1"/>
    </source>
</evidence>
<evidence type="ECO:0008006" key="3">
    <source>
        <dbReference type="Google" id="ProtNLM"/>
    </source>
</evidence>
<dbReference type="RefSeq" id="WP_131581931.1">
    <property type="nucleotide sequence ID" value="NZ_SJZJ01000004.1"/>
</dbReference>
<organism evidence="1 2">
    <name type="scientific">Nocardioides jejuensis</name>
    <dbReference type="NCBI Taxonomy" id="2502782"/>
    <lineage>
        <taxon>Bacteria</taxon>
        <taxon>Bacillati</taxon>
        <taxon>Actinomycetota</taxon>
        <taxon>Actinomycetes</taxon>
        <taxon>Propionibacteriales</taxon>
        <taxon>Nocardioidaceae</taxon>
        <taxon>Nocardioides</taxon>
    </lineage>
</organism>
<dbReference type="EMBL" id="SJZJ01000004">
    <property type="protein sequence ID" value="TCJ30431.1"/>
    <property type="molecule type" value="Genomic_DNA"/>
</dbReference>
<dbReference type="Proteomes" id="UP000295453">
    <property type="component" value="Unassembled WGS sequence"/>
</dbReference>
<gene>
    <name evidence="1" type="ORF">EPD65_04325</name>
</gene>
<keyword evidence="2" id="KW-1185">Reference proteome</keyword>